<protein>
    <recommendedName>
        <fullName evidence="2">Sigma E regulatory protein, MucB/RseB</fullName>
    </recommendedName>
</protein>
<evidence type="ECO:0000313" key="1">
    <source>
        <dbReference type="EMBL" id="VFJ93792.1"/>
    </source>
</evidence>
<dbReference type="EMBL" id="CAADFH010000034">
    <property type="protein sequence ID" value="VFJ93792.1"/>
    <property type="molecule type" value="Genomic_DNA"/>
</dbReference>
<reference evidence="1" key="1">
    <citation type="submission" date="2019-02" db="EMBL/GenBank/DDBJ databases">
        <authorList>
            <person name="Gruber-Vodicka R. H."/>
            <person name="Seah K. B. B."/>
        </authorList>
    </citation>
    <scope>NUCLEOTIDE SEQUENCE</scope>
    <source>
        <strain evidence="1">BECK_M6</strain>
    </source>
</reference>
<proteinExistence type="predicted"/>
<name>A0A450UMN0_9GAMM</name>
<gene>
    <name evidence="1" type="ORF">BECKLFY1418A_GA0070994_10349</name>
</gene>
<evidence type="ECO:0008006" key="2">
    <source>
        <dbReference type="Google" id="ProtNLM"/>
    </source>
</evidence>
<sequence>MHRGLQFFSRIIPATAVLMFCMWMDVISSNVVANDEIIEFSANTIEQIPNRDPISGKLYVAKDKIRIEMAIEGKRRIVIRDFSARKTLHLNPAAKEYMEVPWPATKSNQFHSGVRRPPLPGDSDHHCEKFAQLKCKMLNKEGEIYNRKTEKWEIIQEVPNKQIQSGKRVIRSLVWVDRRLGVNIREEMFFDVNSKSLRELRDIKEGPQSEKLFQIPTGYRRVEISAKTETSRTDNMQPAK</sequence>
<organism evidence="1">
    <name type="scientific">Candidatus Kentrum sp. LFY</name>
    <dbReference type="NCBI Taxonomy" id="2126342"/>
    <lineage>
        <taxon>Bacteria</taxon>
        <taxon>Pseudomonadati</taxon>
        <taxon>Pseudomonadota</taxon>
        <taxon>Gammaproteobacteria</taxon>
        <taxon>Candidatus Kentrum</taxon>
    </lineage>
</organism>
<accession>A0A450UMN0</accession>
<dbReference type="AlphaFoldDB" id="A0A450UMN0"/>